<dbReference type="EMBL" id="JAAGMN010005336">
    <property type="protein sequence ID" value="NEE14796.1"/>
    <property type="molecule type" value="Genomic_DNA"/>
</dbReference>
<organism evidence="1">
    <name type="scientific">Streptomyces sp. SID7499</name>
    <dbReference type="NCBI Taxonomy" id="2706086"/>
    <lineage>
        <taxon>Bacteria</taxon>
        <taxon>Bacillati</taxon>
        <taxon>Actinomycetota</taxon>
        <taxon>Actinomycetes</taxon>
        <taxon>Kitasatosporales</taxon>
        <taxon>Streptomycetaceae</taxon>
        <taxon>Streptomyces</taxon>
    </lineage>
</organism>
<dbReference type="AlphaFoldDB" id="A0A6G3XAJ2"/>
<comment type="caution">
    <text evidence="1">The sequence shown here is derived from an EMBL/GenBank/DDBJ whole genome shotgun (WGS) entry which is preliminary data.</text>
</comment>
<protein>
    <recommendedName>
        <fullName evidence="2">CYTH domain-containing protein</fullName>
    </recommendedName>
</protein>
<sequence length="256" mass="28722">MTFPIEIKVNIDADIADALSTLAQPGGESQKRLIWFAEHPRGVEDDRLLLDSGVIVRLRSGDTPDELTVKLRPCTTDQLTGRFSSPFDGESFEYKIEEDWSGSRHVLSASATRAHPQGTLLNAVTPSAEAADFLDTLQLRFLRECAPAVHITELDTLGPIASTKFNNVPLDSLEVDLERWTVADLDFLELSTRIKRKHDEKPHEFETRVERKQKKLRSAVRDRGIAISQDPDNKTRRVLTALATGHPETSTPLFRQ</sequence>
<evidence type="ECO:0000313" key="1">
    <source>
        <dbReference type="EMBL" id="NEE14796.1"/>
    </source>
</evidence>
<gene>
    <name evidence="1" type="ORF">G3M58_51060</name>
</gene>
<reference evidence="1" key="1">
    <citation type="submission" date="2020-01" db="EMBL/GenBank/DDBJ databases">
        <title>Insect and environment-associated Actinomycetes.</title>
        <authorList>
            <person name="Currrie C."/>
            <person name="Chevrette M."/>
            <person name="Carlson C."/>
            <person name="Stubbendieck R."/>
            <person name="Wendt-Pienkowski E."/>
        </authorList>
    </citation>
    <scope>NUCLEOTIDE SEQUENCE</scope>
    <source>
        <strain evidence="1">SID7499</strain>
    </source>
</reference>
<name>A0A6G3XAJ2_9ACTN</name>
<evidence type="ECO:0008006" key="2">
    <source>
        <dbReference type="Google" id="ProtNLM"/>
    </source>
</evidence>
<proteinExistence type="predicted"/>
<accession>A0A6G3XAJ2</accession>